<keyword evidence="4 6" id="KW-0998">Cell outer membrane</keyword>
<evidence type="ECO:0000256" key="5">
    <source>
        <dbReference type="ARBA" id="ARBA00023288"/>
    </source>
</evidence>
<keyword evidence="5 6" id="KW-0449">Lipoprotein</keyword>
<organism evidence="7 8">
    <name type="scientific">Pseudomonas pohangensis</name>
    <dbReference type="NCBI Taxonomy" id="364197"/>
    <lineage>
        <taxon>Bacteria</taxon>
        <taxon>Pseudomonadati</taxon>
        <taxon>Pseudomonadota</taxon>
        <taxon>Gammaproteobacteria</taxon>
        <taxon>Pseudomonadales</taxon>
        <taxon>Pseudomonadaceae</taxon>
        <taxon>Pseudomonas</taxon>
    </lineage>
</organism>
<evidence type="ECO:0000313" key="7">
    <source>
        <dbReference type="EMBL" id="SDU28352.1"/>
    </source>
</evidence>
<reference evidence="8" key="1">
    <citation type="submission" date="2016-10" db="EMBL/GenBank/DDBJ databases">
        <authorList>
            <person name="Varghese N."/>
            <person name="Submissions S."/>
        </authorList>
    </citation>
    <scope>NUCLEOTIDE SEQUENCE [LARGE SCALE GENOMIC DNA]</scope>
    <source>
        <strain evidence="8">DSM 17875</strain>
    </source>
</reference>
<evidence type="ECO:0000256" key="4">
    <source>
        <dbReference type="ARBA" id="ARBA00023237"/>
    </source>
</evidence>
<name>A0A1H2H962_9PSED</name>
<evidence type="ECO:0000256" key="6">
    <source>
        <dbReference type="HAMAP-Rule" id="MF_01186"/>
    </source>
</evidence>
<dbReference type="HAMAP" id="MF_01186">
    <property type="entry name" value="LPS_assembly_LptE"/>
    <property type="match status" value="1"/>
</dbReference>
<comment type="function">
    <text evidence="6">Together with LptD, is involved in the assembly of lipopolysaccharide (LPS) at the surface of the outer membrane. Required for the proper assembly of LptD. Binds LPS and may serve as the LPS recognition site at the outer membrane.</text>
</comment>
<dbReference type="OrthoDB" id="5612114at2"/>
<dbReference type="GO" id="GO:0009279">
    <property type="term" value="C:cell outer membrane"/>
    <property type="evidence" value="ECO:0007669"/>
    <property type="project" value="UniProtKB-SubCell"/>
</dbReference>
<dbReference type="STRING" id="364197.SAMN05216296_2840"/>
<dbReference type="PANTHER" id="PTHR38098:SF1">
    <property type="entry name" value="LPS-ASSEMBLY LIPOPROTEIN LPTE"/>
    <property type="match status" value="1"/>
</dbReference>
<dbReference type="Proteomes" id="UP000243232">
    <property type="component" value="Chromosome I"/>
</dbReference>
<evidence type="ECO:0000256" key="3">
    <source>
        <dbReference type="ARBA" id="ARBA00023139"/>
    </source>
</evidence>
<dbReference type="GO" id="GO:0043165">
    <property type="term" value="P:Gram-negative-bacterium-type cell outer membrane assembly"/>
    <property type="evidence" value="ECO:0007669"/>
    <property type="project" value="UniProtKB-UniRule"/>
</dbReference>
<accession>A0A1H2H962</accession>
<proteinExistence type="inferred from homology"/>
<dbReference type="EMBL" id="LT629785">
    <property type="protein sequence ID" value="SDU28352.1"/>
    <property type="molecule type" value="Genomic_DNA"/>
</dbReference>
<dbReference type="Pfam" id="PF04390">
    <property type="entry name" value="LptE"/>
    <property type="match status" value="1"/>
</dbReference>
<keyword evidence="1 6" id="KW-0732">Signal</keyword>
<comment type="subcellular location">
    <subcellularLocation>
        <location evidence="6">Cell outer membrane</location>
        <topology evidence="6">Lipid-anchor</topology>
    </subcellularLocation>
</comment>
<comment type="similarity">
    <text evidence="6">Belongs to the LptE lipoprotein family.</text>
</comment>
<dbReference type="GO" id="GO:0001530">
    <property type="term" value="F:lipopolysaccharide binding"/>
    <property type="evidence" value="ECO:0007669"/>
    <property type="project" value="TreeGrafter"/>
</dbReference>
<keyword evidence="3 6" id="KW-0564">Palmitate</keyword>
<dbReference type="RefSeq" id="WP_090196639.1">
    <property type="nucleotide sequence ID" value="NZ_LT629785.1"/>
</dbReference>
<evidence type="ECO:0000256" key="1">
    <source>
        <dbReference type="ARBA" id="ARBA00022729"/>
    </source>
</evidence>
<dbReference type="GO" id="GO:0015920">
    <property type="term" value="P:lipopolysaccharide transport"/>
    <property type="evidence" value="ECO:0007669"/>
    <property type="project" value="TreeGrafter"/>
</dbReference>
<gene>
    <name evidence="6" type="primary">lptE</name>
    <name evidence="7" type="ORF">SAMN05216296_2840</name>
</gene>
<dbReference type="Gene3D" id="3.30.160.150">
    <property type="entry name" value="Lipoprotein like domain"/>
    <property type="match status" value="1"/>
</dbReference>
<comment type="subunit">
    <text evidence="6">Component of the lipopolysaccharide transport and assembly complex. Interacts with LptD.</text>
</comment>
<protein>
    <recommendedName>
        <fullName evidence="6">LPS-assembly lipoprotein LptE</fullName>
    </recommendedName>
</protein>
<dbReference type="PANTHER" id="PTHR38098">
    <property type="entry name" value="LPS-ASSEMBLY LIPOPROTEIN LPTE"/>
    <property type="match status" value="1"/>
</dbReference>
<evidence type="ECO:0000313" key="8">
    <source>
        <dbReference type="Proteomes" id="UP000243232"/>
    </source>
</evidence>
<sequence>MIKRNLLLIGLSALISACGFQLRGTGDMHFALQELGLTARNAYGETVKLTRKGLESSGVTVTETAPYTLALIREEQTSRTVSYTSSAQGAESEITKTLEYAILGKNNQTLMSNQLEVQRSYITDSNNIAGASESQIQLSGEMTSAMVQQLLGRIQMITPAQLDALQAKADADAKAAAEAAEAARKADEALQQQVTPIELPGIPLPLQGE</sequence>
<dbReference type="GO" id="GO:1990351">
    <property type="term" value="C:transporter complex"/>
    <property type="evidence" value="ECO:0007669"/>
    <property type="project" value="TreeGrafter"/>
</dbReference>
<keyword evidence="2 6" id="KW-0472">Membrane</keyword>
<dbReference type="InterPro" id="IPR007485">
    <property type="entry name" value="LPS_assembly_LptE"/>
</dbReference>
<dbReference type="PROSITE" id="PS51257">
    <property type="entry name" value="PROKAR_LIPOPROTEIN"/>
    <property type="match status" value="1"/>
</dbReference>
<keyword evidence="8" id="KW-1185">Reference proteome</keyword>
<evidence type="ECO:0000256" key="2">
    <source>
        <dbReference type="ARBA" id="ARBA00023136"/>
    </source>
</evidence>
<dbReference type="AlphaFoldDB" id="A0A1H2H962"/>